<dbReference type="InterPro" id="IPR011990">
    <property type="entry name" value="TPR-like_helical_dom_sf"/>
</dbReference>
<dbReference type="Proteomes" id="UP000078356">
    <property type="component" value="Unassembled WGS sequence"/>
</dbReference>
<organism evidence="1 2">
    <name type="scientific">Pseudomonas oryzihabitans</name>
    <dbReference type="NCBI Taxonomy" id="47885"/>
    <lineage>
        <taxon>Bacteria</taxon>
        <taxon>Pseudomonadati</taxon>
        <taxon>Pseudomonadota</taxon>
        <taxon>Gammaproteobacteria</taxon>
        <taxon>Pseudomonadales</taxon>
        <taxon>Pseudomonadaceae</taxon>
        <taxon>Pseudomonas</taxon>
    </lineage>
</organism>
<dbReference type="SUPFAM" id="SSF48452">
    <property type="entry name" value="TPR-like"/>
    <property type="match status" value="1"/>
</dbReference>
<dbReference type="AlphaFoldDB" id="A0A178LGE9"/>
<dbReference type="RefSeq" id="WP_064307704.1">
    <property type="nucleotide sequence ID" value="NZ_LWCR01000012.1"/>
</dbReference>
<dbReference type="Pfam" id="PF06041">
    <property type="entry name" value="DUF924"/>
    <property type="match status" value="1"/>
</dbReference>
<reference evidence="1 2" key="1">
    <citation type="submission" date="2016-04" db="EMBL/GenBank/DDBJ databases">
        <title>Draft Genome Sequences of Staphylococcus capitis Strain H36, S. capitis Strain H65, S. cohnii Strain H62, S. hominis Strain H69, Mycobacterium iranicum Strain H39, Plantibacter sp. Strain H53, Pseudomonas oryzihabitans Strain H72, and Microbacterium sp. Strain H83, isolated from residential settings.</title>
        <authorList>
            <person name="Lymperopoulou D."/>
            <person name="Adams R.I."/>
            <person name="Lindow S."/>
            <person name="Coil D.A."/>
            <person name="Jospin G."/>
            <person name="Eisen J.A."/>
        </authorList>
    </citation>
    <scope>NUCLEOTIDE SEQUENCE [LARGE SCALE GENOMIC DNA]</scope>
    <source>
        <strain evidence="1 2">H72</strain>
    </source>
</reference>
<accession>A0A178LGE9</accession>
<dbReference type="InterPro" id="IPR010323">
    <property type="entry name" value="DUF924"/>
</dbReference>
<dbReference type="Gene3D" id="1.20.58.320">
    <property type="entry name" value="TPR-like"/>
    <property type="match status" value="1"/>
</dbReference>
<sequence>MNPAEIVSFWRTAGRRQWFNGGPAFDAECRTRFEAAHLAASRGELDGWATGAEGALALCLLLDQIPRNIYRHNGHAFATDGLALRHARQAIDAGLDQQVEAELRAFFYLPFEHSEALADQQRSLALFEDLGIEHYRRYAEAHLEVIARFGRFPHRNRALGRLNTPEEQAWLDAGGGF</sequence>
<name>A0A178LGE9_9PSED</name>
<evidence type="ECO:0000313" key="2">
    <source>
        <dbReference type="Proteomes" id="UP000078356"/>
    </source>
</evidence>
<proteinExistence type="predicted"/>
<dbReference type="Gene3D" id="1.25.40.10">
    <property type="entry name" value="Tetratricopeptide repeat domain"/>
    <property type="match status" value="1"/>
</dbReference>
<gene>
    <name evidence="1" type="ORF">A4V15_02355</name>
</gene>
<comment type="caution">
    <text evidence="1">The sequence shown here is derived from an EMBL/GenBank/DDBJ whole genome shotgun (WGS) entry which is preliminary data.</text>
</comment>
<protein>
    <recommendedName>
        <fullName evidence="3">DUF924 domain-containing protein</fullName>
    </recommendedName>
</protein>
<evidence type="ECO:0008006" key="3">
    <source>
        <dbReference type="Google" id="ProtNLM"/>
    </source>
</evidence>
<dbReference type="EMBL" id="LWCR01000012">
    <property type="protein sequence ID" value="OAN29804.1"/>
    <property type="molecule type" value="Genomic_DNA"/>
</dbReference>
<dbReference type="OrthoDB" id="7593450at2"/>
<evidence type="ECO:0000313" key="1">
    <source>
        <dbReference type="EMBL" id="OAN29804.1"/>
    </source>
</evidence>